<dbReference type="Proteomes" id="UP000677054">
    <property type="component" value="Unassembled WGS sequence"/>
</dbReference>
<dbReference type="EMBL" id="LR902779">
    <property type="protein sequence ID" value="CAD7251079.1"/>
    <property type="molecule type" value="Genomic_DNA"/>
</dbReference>
<evidence type="ECO:0000313" key="1">
    <source>
        <dbReference type="EMBL" id="CAD7251079.1"/>
    </source>
</evidence>
<dbReference type="AlphaFoldDB" id="A0A7R9ABF4"/>
<dbReference type="InterPro" id="IPR011029">
    <property type="entry name" value="DEATH-like_dom_sf"/>
</dbReference>
<name>A0A7R9ABF4_9CRUS</name>
<organism evidence="1">
    <name type="scientific">Darwinula stevensoni</name>
    <dbReference type="NCBI Taxonomy" id="69355"/>
    <lineage>
        <taxon>Eukaryota</taxon>
        <taxon>Metazoa</taxon>
        <taxon>Ecdysozoa</taxon>
        <taxon>Arthropoda</taxon>
        <taxon>Crustacea</taxon>
        <taxon>Oligostraca</taxon>
        <taxon>Ostracoda</taxon>
        <taxon>Podocopa</taxon>
        <taxon>Podocopida</taxon>
        <taxon>Darwinulocopina</taxon>
        <taxon>Darwinuloidea</taxon>
        <taxon>Darwinulidae</taxon>
        <taxon>Darwinula</taxon>
    </lineage>
</organism>
<evidence type="ECO:0008006" key="3">
    <source>
        <dbReference type="Google" id="ProtNLM"/>
    </source>
</evidence>
<reference evidence="1" key="1">
    <citation type="submission" date="2020-11" db="EMBL/GenBank/DDBJ databases">
        <authorList>
            <person name="Tran Van P."/>
        </authorList>
    </citation>
    <scope>NUCLEOTIDE SEQUENCE</scope>
</reference>
<protein>
    <recommendedName>
        <fullName evidence="3">CARD domain-containing protein</fullName>
    </recommendedName>
</protein>
<dbReference type="EMBL" id="CAJPEV010003262">
    <property type="protein sequence ID" value="CAG0899352.1"/>
    <property type="molecule type" value="Genomic_DNA"/>
</dbReference>
<keyword evidence="2" id="KW-1185">Reference proteome</keyword>
<accession>A0A7R9ABF4</accession>
<dbReference type="Gene3D" id="1.10.533.10">
    <property type="entry name" value="Death Domain, Fas"/>
    <property type="match status" value="2"/>
</dbReference>
<proteinExistence type="predicted"/>
<evidence type="ECO:0000313" key="2">
    <source>
        <dbReference type="Proteomes" id="UP000677054"/>
    </source>
</evidence>
<sequence length="307" mass="35187">MHRQFVEARDSLSSDTTFKMEEQTKNWDIVRHNKTVLRDVYGVDADRLSENLVSKGVFSPIEEGTISRIPVNLLNDRFDKIFTILYAKDPKKYLPLFIEALQNTQEGAATFLRGRIYPGSIPTQQPPPSTTSIETKSSRIIFKMEEQTKNWDIVRHNKTVLRDVYGVDADRLSENLVSKGVFSTIEERTISRIPVNLLNDRFDQIFTILYAKDPRRYLPLFIEALQDTQEDAATFLRETTSGTESNAHIQMLLNTLQFLANFPGSNLESSASVAIQNGEVIRLCRKHRAATEFLQAKKYQQNAFYVV</sequence>
<gene>
    <name evidence="1" type="ORF">DSTB1V02_LOCUS10846</name>
</gene>